<dbReference type="HAMAP" id="MF_00182">
    <property type="entry name" value="Formyl_trans"/>
    <property type="match status" value="1"/>
</dbReference>
<name>T2G994_MEGG1</name>
<dbReference type="InterPro" id="IPR041711">
    <property type="entry name" value="Met-tRNA-FMT_N"/>
</dbReference>
<dbReference type="AlphaFoldDB" id="T2G994"/>
<evidence type="ECO:0000256" key="3">
    <source>
        <dbReference type="ARBA" id="ARBA00022679"/>
    </source>
</evidence>
<dbReference type="EMBL" id="CP006585">
    <property type="protein sequence ID" value="AGW12744.1"/>
    <property type="molecule type" value="Genomic_DNA"/>
</dbReference>
<dbReference type="SUPFAM" id="SSF53328">
    <property type="entry name" value="Formyltransferase"/>
    <property type="match status" value="1"/>
</dbReference>
<dbReference type="HOGENOM" id="CLU_033347_1_2_7"/>
<proteinExistence type="inferred from homology"/>
<dbReference type="CDD" id="cd08704">
    <property type="entry name" value="Met_tRNA_FMT_C"/>
    <property type="match status" value="1"/>
</dbReference>
<feature type="binding site" evidence="5">
    <location>
        <begin position="110"/>
        <end position="113"/>
    </location>
    <ligand>
        <name>(6S)-5,6,7,8-tetrahydrofolate</name>
        <dbReference type="ChEBI" id="CHEBI:57453"/>
    </ligand>
</feature>
<dbReference type="Proteomes" id="UP000016587">
    <property type="component" value="Chromosome"/>
</dbReference>
<evidence type="ECO:0000313" key="8">
    <source>
        <dbReference type="EMBL" id="AGW12744.1"/>
    </source>
</evidence>
<comment type="function">
    <text evidence="5">Attaches a formyl group to the free amino group of methionyl-tRNA(fMet). The formyl group appears to play a dual role in the initiator identity of N-formylmethionyl-tRNA by promoting its recognition by IF2 and preventing the misappropriation of this tRNA by the elongation apparatus.</text>
</comment>
<dbReference type="Gene3D" id="3.40.50.12230">
    <property type="match status" value="1"/>
</dbReference>
<gene>
    <name evidence="5" type="primary">fmt</name>
    <name evidence="8" type="ORF">DGI_0851</name>
</gene>
<evidence type="ECO:0000256" key="5">
    <source>
        <dbReference type="HAMAP-Rule" id="MF_00182"/>
    </source>
</evidence>
<evidence type="ECO:0000259" key="7">
    <source>
        <dbReference type="Pfam" id="PF02911"/>
    </source>
</evidence>
<dbReference type="NCBIfam" id="TIGR00460">
    <property type="entry name" value="fmt"/>
    <property type="match status" value="1"/>
</dbReference>
<dbReference type="CDD" id="cd08646">
    <property type="entry name" value="FMT_core_Met-tRNA-FMT_N"/>
    <property type="match status" value="1"/>
</dbReference>
<evidence type="ECO:0000256" key="1">
    <source>
        <dbReference type="ARBA" id="ARBA00010699"/>
    </source>
</evidence>
<dbReference type="InterPro" id="IPR005794">
    <property type="entry name" value="Fmt"/>
</dbReference>
<dbReference type="Pfam" id="PF02911">
    <property type="entry name" value="Formyl_trans_C"/>
    <property type="match status" value="1"/>
</dbReference>
<evidence type="ECO:0000259" key="6">
    <source>
        <dbReference type="Pfam" id="PF00551"/>
    </source>
</evidence>
<keyword evidence="4 5" id="KW-0648">Protein biosynthesis</keyword>
<keyword evidence="9" id="KW-1185">Reference proteome</keyword>
<comment type="catalytic activity">
    <reaction evidence="5">
        <text>L-methionyl-tRNA(fMet) + (6R)-10-formyltetrahydrofolate = N-formyl-L-methionyl-tRNA(fMet) + (6S)-5,6,7,8-tetrahydrofolate + H(+)</text>
        <dbReference type="Rhea" id="RHEA:24380"/>
        <dbReference type="Rhea" id="RHEA-COMP:9952"/>
        <dbReference type="Rhea" id="RHEA-COMP:9953"/>
        <dbReference type="ChEBI" id="CHEBI:15378"/>
        <dbReference type="ChEBI" id="CHEBI:57453"/>
        <dbReference type="ChEBI" id="CHEBI:78530"/>
        <dbReference type="ChEBI" id="CHEBI:78844"/>
        <dbReference type="ChEBI" id="CHEBI:195366"/>
        <dbReference type="EC" id="2.1.2.9"/>
    </reaction>
</comment>
<dbReference type="EC" id="2.1.2.9" evidence="2 5"/>
<feature type="domain" description="Formyl transferase C-terminal" evidence="7">
    <location>
        <begin position="204"/>
        <end position="308"/>
    </location>
</feature>
<dbReference type="InterPro" id="IPR011034">
    <property type="entry name" value="Formyl_transferase-like_C_sf"/>
</dbReference>
<dbReference type="InterPro" id="IPR005793">
    <property type="entry name" value="Formyl_trans_C"/>
</dbReference>
<dbReference type="Pfam" id="PF00551">
    <property type="entry name" value="Formyl_trans_N"/>
    <property type="match status" value="1"/>
</dbReference>
<reference evidence="9" key="2">
    <citation type="submission" date="2013-07" db="EMBL/GenBank/DDBJ databases">
        <authorList>
            <person name="Morais-Silva F.O."/>
            <person name="Rezende A.M."/>
            <person name="Pimentel C."/>
            <person name="Resende D.M."/>
            <person name="Santos C.I."/>
            <person name="Clemente C."/>
            <person name="de Oliveira L.M."/>
            <person name="da Silva S.M."/>
            <person name="Costa D.A."/>
            <person name="Varela-Raposo A."/>
            <person name="Horacio E.C.A."/>
            <person name="Matos M."/>
            <person name="Flores O."/>
            <person name="Ruiz J.C."/>
            <person name="Rodrigues-Pousada C."/>
        </authorList>
    </citation>
    <scope>NUCLEOTIDE SEQUENCE [LARGE SCALE GENOMIC DNA]</scope>
    <source>
        <strain evidence="9">ATCC 19364 / DSM 1382 / NCIMB 9332 / VKM B-1759</strain>
    </source>
</reference>
<dbReference type="KEGG" id="dgg:DGI_0851"/>
<protein>
    <recommendedName>
        <fullName evidence="2 5">Methionyl-tRNA formyltransferase</fullName>
        <ecNumber evidence="2 5">2.1.2.9</ecNumber>
    </recommendedName>
</protein>
<dbReference type="PATRIC" id="fig|1121448.10.peg.851"/>
<dbReference type="SUPFAM" id="SSF50486">
    <property type="entry name" value="FMT C-terminal domain-like"/>
    <property type="match status" value="1"/>
</dbReference>
<dbReference type="STRING" id="1121448.DGI_0851"/>
<dbReference type="RefSeq" id="WP_021759439.1">
    <property type="nucleotide sequence ID" value="NC_022444.1"/>
</dbReference>
<sequence length="331" mass="35171">MRIIFMGTPGFAATVLESILSWPQGEVVGVFTQPDRPAGRGGKMRPPEVKQLALARGLPVFQPLTLKGEEHLRLVTDLAPDVAVVAAYGLILPRAVLDAPRYGCLNVHASLLPKYRGAAPIQRAILDGELATGITIMQMDAGLDTGDICLQQTLIIGYQDTAAIIHDELAAMGGALLVKALERLEPGTLPRIPQNSDRATYAAKLRKEEGEIFWNQPAMAVHNRIRAMHPWPGAYTFWKPAGAAESIRLSLSPGLVGEPLTQPVPPGTVLGLTDDQLAVACADKAYLLPSLCPAGRCSMDARAFINGYLSRAAGEAVVLGEAEGSGEAVDS</sequence>
<dbReference type="PANTHER" id="PTHR11138:SF5">
    <property type="entry name" value="METHIONYL-TRNA FORMYLTRANSFERASE, MITOCHONDRIAL"/>
    <property type="match status" value="1"/>
</dbReference>
<dbReference type="GO" id="GO:0005829">
    <property type="term" value="C:cytosol"/>
    <property type="evidence" value="ECO:0007669"/>
    <property type="project" value="TreeGrafter"/>
</dbReference>
<dbReference type="eggNOG" id="COG0223">
    <property type="taxonomic scope" value="Bacteria"/>
</dbReference>
<organism evidence="8 9">
    <name type="scientific">Megalodesulfovibrio gigas (strain ATCC 19364 / DSM 1382 / NCIMB 9332 / VKM B-1759)</name>
    <name type="common">Desulfovibrio gigas</name>
    <dbReference type="NCBI Taxonomy" id="1121448"/>
    <lineage>
        <taxon>Bacteria</taxon>
        <taxon>Pseudomonadati</taxon>
        <taxon>Thermodesulfobacteriota</taxon>
        <taxon>Desulfovibrionia</taxon>
        <taxon>Desulfovibrionales</taxon>
        <taxon>Desulfovibrionaceae</taxon>
        <taxon>Megalodesulfovibrio</taxon>
    </lineage>
</organism>
<dbReference type="InterPro" id="IPR036477">
    <property type="entry name" value="Formyl_transf_N_sf"/>
</dbReference>
<dbReference type="InterPro" id="IPR044135">
    <property type="entry name" value="Met-tRNA-FMT_C"/>
</dbReference>
<dbReference type="GO" id="GO:0004479">
    <property type="term" value="F:methionyl-tRNA formyltransferase activity"/>
    <property type="evidence" value="ECO:0007669"/>
    <property type="project" value="UniProtKB-UniRule"/>
</dbReference>
<comment type="similarity">
    <text evidence="1 5">Belongs to the Fmt family.</text>
</comment>
<evidence type="ECO:0000256" key="4">
    <source>
        <dbReference type="ARBA" id="ARBA00022917"/>
    </source>
</evidence>
<keyword evidence="3 5" id="KW-0808">Transferase</keyword>
<evidence type="ECO:0000313" key="9">
    <source>
        <dbReference type="Proteomes" id="UP000016587"/>
    </source>
</evidence>
<dbReference type="PANTHER" id="PTHR11138">
    <property type="entry name" value="METHIONYL-TRNA FORMYLTRANSFERASE"/>
    <property type="match status" value="1"/>
</dbReference>
<feature type="domain" description="Formyl transferase N-terminal" evidence="6">
    <location>
        <begin position="1"/>
        <end position="181"/>
    </location>
</feature>
<reference evidence="8 9" key="1">
    <citation type="journal article" date="2013" name="J. Bacteriol.">
        <title>Roles of HynAB and Ech, the only two hydrogenases found in the model sulfate reducer Desulfovibrio gigas.</title>
        <authorList>
            <person name="Morais-Silva F.O."/>
            <person name="Santos C.I."/>
            <person name="Rodrigues R."/>
            <person name="Pereira I.A."/>
            <person name="Rodrigues-Pousada C."/>
        </authorList>
    </citation>
    <scope>NUCLEOTIDE SEQUENCE [LARGE SCALE GENOMIC DNA]</scope>
    <source>
        <strain evidence="9">ATCC 19364 / DSM 1382 / NCIMB 9332 / VKM B-1759</strain>
    </source>
</reference>
<dbReference type="InterPro" id="IPR002376">
    <property type="entry name" value="Formyl_transf_N"/>
</dbReference>
<evidence type="ECO:0000256" key="2">
    <source>
        <dbReference type="ARBA" id="ARBA00012261"/>
    </source>
</evidence>
<accession>T2G994</accession>